<protein>
    <submittedName>
        <fullName evidence="1">Hypothetical_protein</fullName>
    </submittedName>
</protein>
<organism evidence="1 2">
    <name type="scientific">Hexamita inflata</name>
    <dbReference type="NCBI Taxonomy" id="28002"/>
    <lineage>
        <taxon>Eukaryota</taxon>
        <taxon>Metamonada</taxon>
        <taxon>Diplomonadida</taxon>
        <taxon>Hexamitidae</taxon>
        <taxon>Hexamitinae</taxon>
        <taxon>Hexamita</taxon>
    </lineage>
</organism>
<dbReference type="Proteomes" id="UP001642409">
    <property type="component" value="Unassembled WGS sequence"/>
</dbReference>
<evidence type="ECO:0000313" key="1">
    <source>
        <dbReference type="EMBL" id="CAL5985626.1"/>
    </source>
</evidence>
<reference evidence="1 2" key="1">
    <citation type="submission" date="2024-07" db="EMBL/GenBank/DDBJ databases">
        <authorList>
            <person name="Akdeniz Z."/>
        </authorList>
    </citation>
    <scope>NUCLEOTIDE SEQUENCE [LARGE SCALE GENOMIC DNA]</scope>
</reference>
<gene>
    <name evidence="1" type="ORF">HINF_LOCUS9018</name>
</gene>
<comment type="caution">
    <text evidence="1">The sequence shown here is derived from an EMBL/GenBank/DDBJ whole genome shotgun (WGS) entry which is preliminary data.</text>
</comment>
<evidence type="ECO:0000313" key="2">
    <source>
        <dbReference type="Proteomes" id="UP001642409"/>
    </source>
</evidence>
<sequence>MVQRSLASSLARATARQQCLLRKESVISGRNVVSIFIDFSYTVPLQRRTSGLTRLSPLYLRILPLNALHIFISTANVTSRTQVGTLYQVSPICWILEDYHGLCRSGESYDDGLSWQGQSSVLIPAFRLHLISC</sequence>
<accession>A0ABP1H6B9</accession>
<proteinExistence type="predicted"/>
<keyword evidence="2" id="KW-1185">Reference proteome</keyword>
<name>A0ABP1H6B9_9EUKA</name>
<dbReference type="EMBL" id="CAXDID020000019">
    <property type="protein sequence ID" value="CAL5985626.1"/>
    <property type="molecule type" value="Genomic_DNA"/>
</dbReference>